<dbReference type="STRING" id="10228.B3SA21"/>
<dbReference type="KEGG" id="tad:TRIADDRAFT_32037"/>
<dbReference type="Gene3D" id="3.40.50.720">
    <property type="entry name" value="NAD(P)-binding Rossmann-like Domain"/>
    <property type="match status" value="1"/>
</dbReference>
<dbReference type="Proteomes" id="UP000009022">
    <property type="component" value="Unassembled WGS sequence"/>
</dbReference>
<evidence type="ECO:0000256" key="1">
    <source>
        <dbReference type="ARBA" id="ARBA00023002"/>
    </source>
</evidence>
<evidence type="ECO:0000313" key="4">
    <source>
        <dbReference type="Proteomes" id="UP000009022"/>
    </source>
</evidence>
<comment type="similarity">
    <text evidence="2">Belongs to the short-chain dehydrogenases/reductases (SDR) family.</text>
</comment>
<dbReference type="PANTHER" id="PTHR43157:SF31">
    <property type="entry name" value="PHOSPHATIDYLINOSITOL-GLYCAN BIOSYNTHESIS CLASS F PROTEIN"/>
    <property type="match status" value="1"/>
</dbReference>
<dbReference type="GO" id="GO:0016491">
    <property type="term" value="F:oxidoreductase activity"/>
    <property type="evidence" value="ECO:0007669"/>
    <property type="project" value="UniProtKB-KW"/>
</dbReference>
<dbReference type="InParanoid" id="B3SA21"/>
<dbReference type="PRINTS" id="PR00080">
    <property type="entry name" value="SDRFAMILY"/>
</dbReference>
<dbReference type="EMBL" id="DS985260">
    <property type="protein sequence ID" value="EDV20437.1"/>
    <property type="molecule type" value="Genomic_DNA"/>
</dbReference>
<name>B3SA21_TRIAD</name>
<dbReference type="PRINTS" id="PR00081">
    <property type="entry name" value="GDHRDH"/>
</dbReference>
<dbReference type="CTD" id="6758343"/>
<keyword evidence="4" id="KW-1185">Reference proteome</keyword>
<sequence>MEISLSGHQIWTAVAVSLATGLYVVKRYYAGGVCRSRASLEGKVVIVTGANCGIGREAAQDFARRGGRVILACRDQSRGEAAMEDIRRATGNNNVIYMHLNLASFKSIRKFTQEIITNEKSVDILVNNAGLACDRKLTEDGLEMIMGVNHFGHFLLTNLLLPKIKESASSRIVNVASSVYAFVKSINFDDIQNEKNFNNFNVYSQSKLANILFTRSLAKKLKDTHVTVNALHPGAVRTEIWRGVNILKYFWARLVIYPIAFIFFKSSYEGAQTTIHLAVSEEVERITGQYFVDCQIKKLQDHALDEEAGNKLWDISEELTGLK</sequence>
<dbReference type="PhylomeDB" id="B3SA21"/>
<dbReference type="SUPFAM" id="SSF51735">
    <property type="entry name" value="NAD(P)-binding Rossmann-fold domains"/>
    <property type="match status" value="1"/>
</dbReference>
<gene>
    <name evidence="3" type="ORF">TRIADDRAFT_32037</name>
</gene>
<dbReference type="AlphaFoldDB" id="B3SA21"/>
<evidence type="ECO:0000256" key="2">
    <source>
        <dbReference type="RuleBase" id="RU000363"/>
    </source>
</evidence>
<accession>B3SA21</accession>
<dbReference type="GeneID" id="6758343"/>
<dbReference type="OrthoDB" id="191139at2759"/>
<proteinExistence type="inferred from homology"/>
<dbReference type="HOGENOM" id="CLU_010194_44_5_1"/>
<dbReference type="Pfam" id="PF00106">
    <property type="entry name" value="adh_short"/>
    <property type="match status" value="1"/>
</dbReference>
<organism evidence="3 4">
    <name type="scientific">Trichoplax adhaerens</name>
    <name type="common">Trichoplax reptans</name>
    <dbReference type="NCBI Taxonomy" id="10228"/>
    <lineage>
        <taxon>Eukaryota</taxon>
        <taxon>Metazoa</taxon>
        <taxon>Placozoa</taxon>
        <taxon>Uniplacotomia</taxon>
        <taxon>Trichoplacea</taxon>
        <taxon>Trichoplacidae</taxon>
        <taxon>Trichoplax</taxon>
    </lineage>
</organism>
<dbReference type="eggNOG" id="KOG1208">
    <property type="taxonomic scope" value="Eukaryota"/>
</dbReference>
<dbReference type="InterPro" id="IPR036291">
    <property type="entry name" value="NAD(P)-bd_dom_sf"/>
</dbReference>
<dbReference type="PANTHER" id="PTHR43157">
    <property type="entry name" value="PHOSPHATIDYLINOSITOL-GLYCAN BIOSYNTHESIS CLASS F PROTEIN-RELATED"/>
    <property type="match status" value="1"/>
</dbReference>
<dbReference type="InterPro" id="IPR002347">
    <property type="entry name" value="SDR_fam"/>
</dbReference>
<protein>
    <submittedName>
        <fullName evidence="3">Uncharacterized protein</fullName>
    </submittedName>
</protein>
<reference evidence="3 4" key="1">
    <citation type="journal article" date="2008" name="Nature">
        <title>The Trichoplax genome and the nature of placozoans.</title>
        <authorList>
            <person name="Srivastava M."/>
            <person name="Begovic E."/>
            <person name="Chapman J."/>
            <person name="Putnam N.H."/>
            <person name="Hellsten U."/>
            <person name="Kawashima T."/>
            <person name="Kuo A."/>
            <person name="Mitros T."/>
            <person name="Salamov A."/>
            <person name="Carpenter M.L."/>
            <person name="Signorovitch A.Y."/>
            <person name="Moreno M.A."/>
            <person name="Kamm K."/>
            <person name="Grimwood J."/>
            <person name="Schmutz J."/>
            <person name="Shapiro H."/>
            <person name="Grigoriev I.V."/>
            <person name="Buss L.W."/>
            <person name="Schierwater B."/>
            <person name="Dellaporta S.L."/>
            <person name="Rokhsar D.S."/>
        </authorList>
    </citation>
    <scope>NUCLEOTIDE SEQUENCE [LARGE SCALE GENOMIC DNA]</scope>
    <source>
        <strain evidence="3 4">Grell-BS-1999</strain>
    </source>
</reference>
<keyword evidence="1" id="KW-0560">Oxidoreductase</keyword>
<dbReference type="OMA" id="MINNTEP"/>
<dbReference type="RefSeq" id="XP_002117131.1">
    <property type="nucleotide sequence ID" value="XM_002117095.1"/>
</dbReference>
<evidence type="ECO:0000313" key="3">
    <source>
        <dbReference type="EMBL" id="EDV20437.1"/>
    </source>
</evidence>